<evidence type="ECO:0000313" key="2">
    <source>
        <dbReference type="Proteomes" id="UP000828390"/>
    </source>
</evidence>
<gene>
    <name evidence="1" type="ORF">DPMN_026747</name>
</gene>
<accession>A0A9D4LU07</accession>
<sequence>MCFGGSVCLDDSLYPVVVVVNARVDPGKPRVCAINAYRYYANLVPVAVMEARKRTARVALEKNVIKLN</sequence>
<protein>
    <submittedName>
        <fullName evidence="1">Uncharacterized protein</fullName>
    </submittedName>
</protein>
<evidence type="ECO:0000313" key="1">
    <source>
        <dbReference type="EMBL" id="KAH3863748.1"/>
    </source>
</evidence>
<organism evidence="1 2">
    <name type="scientific">Dreissena polymorpha</name>
    <name type="common">Zebra mussel</name>
    <name type="synonym">Mytilus polymorpha</name>
    <dbReference type="NCBI Taxonomy" id="45954"/>
    <lineage>
        <taxon>Eukaryota</taxon>
        <taxon>Metazoa</taxon>
        <taxon>Spiralia</taxon>
        <taxon>Lophotrochozoa</taxon>
        <taxon>Mollusca</taxon>
        <taxon>Bivalvia</taxon>
        <taxon>Autobranchia</taxon>
        <taxon>Heteroconchia</taxon>
        <taxon>Euheterodonta</taxon>
        <taxon>Imparidentia</taxon>
        <taxon>Neoheterodontei</taxon>
        <taxon>Myida</taxon>
        <taxon>Dreissenoidea</taxon>
        <taxon>Dreissenidae</taxon>
        <taxon>Dreissena</taxon>
    </lineage>
</organism>
<proteinExistence type="predicted"/>
<comment type="caution">
    <text evidence="1">The sequence shown here is derived from an EMBL/GenBank/DDBJ whole genome shotgun (WGS) entry which is preliminary data.</text>
</comment>
<name>A0A9D4LU07_DREPO</name>
<reference evidence="1" key="1">
    <citation type="journal article" date="2019" name="bioRxiv">
        <title>The Genome of the Zebra Mussel, Dreissena polymorpha: A Resource for Invasive Species Research.</title>
        <authorList>
            <person name="McCartney M.A."/>
            <person name="Auch B."/>
            <person name="Kono T."/>
            <person name="Mallez S."/>
            <person name="Zhang Y."/>
            <person name="Obille A."/>
            <person name="Becker A."/>
            <person name="Abrahante J.E."/>
            <person name="Garbe J."/>
            <person name="Badalamenti J.P."/>
            <person name="Herman A."/>
            <person name="Mangelson H."/>
            <person name="Liachko I."/>
            <person name="Sullivan S."/>
            <person name="Sone E.D."/>
            <person name="Koren S."/>
            <person name="Silverstein K.A.T."/>
            <person name="Beckman K.B."/>
            <person name="Gohl D.M."/>
        </authorList>
    </citation>
    <scope>NUCLEOTIDE SEQUENCE</scope>
    <source>
        <strain evidence="1">Duluth1</strain>
        <tissue evidence="1">Whole animal</tissue>
    </source>
</reference>
<keyword evidence="2" id="KW-1185">Reference proteome</keyword>
<dbReference type="AlphaFoldDB" id="A0A9D4LU07"/>
<reference evidence="1" key="2">
    <citation type="submission" date="2020-11" db="EMBL/GenBank/DDBJ databases">
        <authorList>
            <person name="McCartney M.A."/>
            <person name="Auch B."/>
            <person name="Kono T."/>
            <person name="Mallez S."/>
            <person name="Becker A."/>
            <person name="Gohl D.M."/>
            <person name="Silverstein K.A.T."/>
            <person name="Koren S."/>
            <person name="Bechman K.B."/>
            <person name="Herman A."/>
            <person name="Abrahante J.E."/>
            <person name="Garbe J."/>
        </authorList>
    </citation>
    <scope>NUCLEOTIDE SEQUENCE</scope>
    <source>
        <strain evidence="1">Duluth1</strain>
        <tissue evidence="1">Whole animal</tissue>
    </source>
</reference>
<dbReference type="Proteomes" id="UP000828390">
    <property type="component" value="Unassembled WGS sequence"/>
</dbReference>
<dbReference type="EMBL" id="JAIWYP010000002">
    <property type="protein sequence ID" value="KAH3863748.1"/>
    <property type="molecule type" value="Genomic_DNA"/>
</dbReference>